<comment type="caution">
    <text evidence="2">The sequence shown here is derived from an EMBL/GenBank/DDBJ whole genome shotgun (WGS) entry which is preliminary data.</text>
</comment>
<evidence type="ECO:0000313" key="2">
    <source>
        <dbReference type="EMBL" id="GAA2391600.1"/>
    </source>
</evidence>
<reference evidence="2 3" key="1">
    <citation type="journal article" date="2019" name="Int. J. Syst. Evol. Microbiol.">
        <title>The Global Catalogue of Microorganisms (GCM) 10K type strain sequencing project: providing services to taxonomists for standard genome sequencing and annotation.</title>
        <authorList>
            <consortium name="The Broad Institute Genomics Platform"/>
            <consortium name="The Broad Institute Genome Sequencing Center for Infectious Disease"/>
            <person name="Wu L."/>
            <person name="Ma J."/>
        </authorList>
    </citation>
    <scope>NUCLEOTIDE SEQUENCE [LARGE SCALE GENOMIC DNA]</scope>
    <source>
        <strain evidence="2 3">JCM 6921</strain>
    </source>
</reference>
<feature type="compositionally biased region" description="Basic and acidic residues" evidence="1">
    <location>
        <begin position="26"/>
        <end position="42"/>
    </location>
</feature>
<keyword evidence="3" id="KW-1185">Reference proteome</keyword>
<gene>
    <name evidence="2" type="ORF">GCM10010420_14770</name>
</gene>
<protein>
    <submittedName>
        <fullName evidence="2">Uncharacterized protein</fullName>
    </submittedName>
</protein>
<organism evidence="2 3">
    <name type="scientific">Streptomyces glaucosporus</name>
    <dbReference type="NCBI Taxonomy" id="284044"/>
    <lineage>
        <taxon>Bacteria</taxon>
        <taxon>Bacillati</taxon>
        <taxon>Actinomycetota</taxon>
        <taxon>Actinomycetes</taxon>
        <taxon>Kitasatosporales</taxon>
        <taxon>Streptomycetaceae</taxon>
        <taxon>Streptomyces</taxon>
    </lineage>
</organism>
<sequence>MRQREGLPGDVVGLAQALDGRGTPAGEHRHGAAPDSRYDGPRTRNAWDASSPGNTEGKESALLATLNL</sequence>
<feature type="region of interest" description="Disordered" evidence="1">
    <location>
        <begin position="17"/>
        <end position="68"/>
    </location>
</feature>
<proteinExistence type="predicted"/>
<dbReference type="Proteomes" id="UP001500058">
    <property type="component" value="Unassembled WGS sequence"/>
</dbReference>
<dbReference type="EMBL" id="BAAATJ010000004">
    <property type="protein sequence ID" value="GAA2391600.1"/>
    <property type="molecule type" value="Genomic_DNA"/>
</dbReference>
<evidence type="ECO:0000256" key="1">
    <source>
        <dbReference type="SAM" id="MobiDB-lite"/>
    </source>
</evidence>
<accession>A0ABN3HZQ1</accession>
<evidence type="ECO:0000313" key="3">
    <source>
        <dbReference type="Proteomes" id="UP001500058"/>
    </source>
</evidence>
<name>A0ABN3HZQ1_9ACTN</name>